<feature type="region of interest" description="Disordered" evidence="2">
    <location>
        <begin position="104"/>
        <end position="136"/>
    </location>
</feature>
<reference evidence="3" key="1">
    <citation type="submission" date="2025-08" db="UniProtKB">
        <authorList>
            <consortium name="Ensembl"/>
        </authorList>
    </citation>
    <scope>IDENTIFICATION</scope>
</reference>
<dbReference type="OMA" id="ITIACWI"/>
<dbReference type="AlphaFoldDB" id="A0A3Q4GFE6"/>
<keyword evidence="4" id="KW-1185">Reference proteome</keyword>
<accession>A0A3Q4GFE6</accession>
<evidence type="ECO:0008006" key="5">
    <source>
        <dbReference type="Google" id="ProtNLM"/>
    </source>
</evidence>
<dbReference type="Gene3D" id="2.60.40.10">
    <property type="entry name" value="Immunoglobulins"/>
    <property type="match status" value="1"/>
</dbReference>
<organism evidence="3 4">
    <name type="scientific">Neolamprologus brichardi</name>
    <name type="common">Fairy cichlid</name>
    <name type="synonym">Lamprologus brichardi</name>
    <dbReference type="NCBI Taxonomy" id="32507"/>
    <lineage>
        <taxon>Eukaryota</taxon>
        <taxon>Metazoa</taxon>
        <taxon>Chordata</taxon>
        <taxon>Craniata</taxon>
        <taxon>Vertebrata</taxon>
        <taxon>Euteleostomi</taxon>
        <taxon>Actinopterygii</taxon>
        <taxon>Neopterygii</taxon>
        <taxon>Teleostei</taxon>
        <taxon>Neoteleostei</taxon>
        <taxon>Acanthomorphata</taxon>
        <taxon>Ovalentaria</taxon>
        <taxon>Cichlomorphae</taxon>
        <taxon>Cichliformes</taxon>
        <taxon>Cichlidae</taxon>
        <taxon>African cichlids</taxon>
        <taxon>Pseudocrenilabrinae</taxon>
        <taxon>Lamprologini</taxon>
        <taxon>Neolamprologus</taxon>
    </lineage>
</organism>
<dbReference type="STRING" id="32507.ENSNBRP00000005353"/>
<dbReference type="InterPro" id="IPR036179">
    <property type="entry name" value="Ig-like_dom_sf"/>
</dbReference>
<name>A0A3Q4GFE6_NEOBR</name>
<dbReference type="PANTHER" id="PTHR23268">
    <property type="entry name" value="T-CELL RECEPTOR BETA CHAIN"/>
    <property type="match status" value="1"/>
</dbReference>
<dbReference type="SUPFAM" id="SSF48726">
    <property type="entry name" value="Immunoglobulin"/>
    <property type="match status" value="1"/>
</dbReference>
<reference evidence="3" key="2">
    <citation type="submission" date="2025-09" db="UniProtKB">
        <authorList>
            <consortium name="Ensembl"/>
        </authorList>
    </citation>
    <scope>IDENTIFICATION</scope>
</reference>
<dbReference type="Proteomes" id="UP000261580">
    <property type="component" value="Unassembled WGS sequence"/>
</dbReference>
<evidence type="ECO:0000256" key="1">
    <source>
        <dbReference type="ARBA" id="ARBA00022859"/>
    </source>
</evidence>
<dbReference type="GO" id="GO:0002376">
    <property type="term" value="P:immune system process"/>
    <property type="evidence" value="ECO:0007669"/>
    <property type="project" value="UniProtKB-KW"/>
</dbReference>
<dbReference type="Ensembl" id="ENSNBRT00000005512.1">
    <property type="protein sequence ID" value="ENSNBRP00000005353.1"/>
    <property type="gene ID" value="ENSNBRG00000004239.1"/>
</dbReference>
<evidence type="ECO:0000256" key="2">
    <source>
        <dbReference type="SAM" id="MobiDB-lite"/>
    </source>
</evidence>
<dbReference type="InterPro" id="IPR050413">
    <property type="entry name" value="TCR_beta_variable"/>
</dbReference>
<dbReference type="GO" id="GO:0007166">
    <property type="term" value="P:cell surface receptor signaling pathway"/>
    <property type="evidence" value="ECO:0007669"/>
    <property type="project" value="TreeGrafter"/>
</dbReference>
<dbReference type="GO" id="GO:0005886">
    <property type="term" value="C:plasma membrane"/>
    <property type="evidence" value="ECO:0007669"/>
    <property type="project" value="TreeGrafter"/>
</dbReference>
<evidence type="ECO:0000313" key="3">
    <source>
        <dbReference type="Ensembl" id="ENSNBRP00000005353.1"/>
    </source>
</evidence>
<dbReference type="CDD" id="cd00099">
    <property type="entry name" value="IgV"/>
    <property type="match status" value="1"/>
</dbReference>
<evidence type="ECO:0000313" key="4">
    <source>
        <dbReference type="Proteomes" id="UP000261580"/>
    </source>
</evidence>
<feature type="compositionally biased region" description="Basic and acidic residues" evidence="2">
    <location>
        <begin position="124"/>
        <end position="136"/>
    </location>
</feature>
<sequence length="136" mass="15471">NSSTLQQYLTVFLYFFTGVYPNKQNQVFQSPTQLLGKPNIQINLTLTHNISGYDTILWYHRSAGDTSMKLVAYIYYKTPKVEQGFESRFSVSGDGEKTGYLHILNPKHPEDSGEYFGAASKKKKLEDKGKMDKSES</sequence>
<keyword evidence="1" id="KW-0391">Immunity</keyword>
<dbReference type="PANTHER" id="PTHR23268:SF28">
    <property type="entry name" value="T CELL RECEPTOR BETA VARIABLE 19"/>
    <property type="match status" value="1"/>
</dbReference>
<proteinExistence type="predicted"/>
<protein>
    <recommendedName>
        <fullName evidence="5">Immunoglobulin V-set domain-containing protein</fullName>
    </recommendedName>
</protein>
<dbReference type="GeneTree" id="ENSGT00940000166007"/>
<dbReference type="InterPro" id="IPR013783">
    <property type="entry name" value="Ig-like_fold"/>
</dbReference>